<evidence type="ECO:0000313" key="2">
    <source>
        <dbReference type="EMBL" id="BAO55287.1"/>
    </source>
</evidence>
<dbReference type="Proteomes" id="UP000031760">
    <property type="component" value="Chromosome"/>
</dbReference>
<sequence>MKVKIISLSRKRTPMKKIAYLLLILCLGISCVGSGGLHYDQLTNGEKIEATRSQLDHSNYEALLKKYVNEKGFVNYEGLAEEQAKLKSYLTYLSVNPPRKDWETGEQFAYYINLYNASTLDLIIDNNMPASIKDIDGPLGQVWLKDFIVVDGNKYSLADIEKGVLQKMGDPRIHFAINCASYSCPKLLKTAYTGKNVDELMDRAANEFVNSDKNDLSDPNNPKLSSIFKFYTSDFTAVEPTLIDYVNRYANKKINVSATVEYKDYDWSLNKQ</sequence>
<evidence type="ECO:0000259" key="1">
    <source>
        <dbReference type="Pfam" id="PF04784"/>
    </source>
</evidence>
<keyword evidence="3" id="KW-1185">Reference proteome</keyword>
<gene>
    <name evidence="2" type="ORF">NMS_1278</name>
</gene>
<feature type="domain" description="DUF547" evidence="1">
    <location>
        <begin position="101"/>
        <end position="209"/>
    </location>
</feature>
<dbReference type="PROSITE" id="PS51257">
    <property type="entry name" value="PROKAR_LIPOPROTEIN"/>
    <property type="match status" value="1"/>
</dbReference>
<dbReference type="PANTHER" id="PTHR34386:SF1">
    <property type="entry name" value="GLUTAREDOXIN-LIKE PROTEIN NRDH"/>
    <property type="match status" value="1"/>
</dbReference>
<dbReference type="Pfam" id="PF04784">
    <property type="entry name" value="DUF547"/>
    <property type="match status" value="1"/>
</dbReference>
<dbReference type="PANTHER" id="PTHR34386">
    <property type="entry name" value="GLUTAREDOXIN"/>
    <property type="match status" value="1"/>
</dbReference>
<dbReference type="GO" id="GO:0045454">
    <property type="term" value="P:cell redox homeostasis"/>
    <property type="evidence" value="ECO:0007669"/>
    <property type="project" value="TreeGrafter"/>
</dbReference>
<dbReference type="InterPro" id="IPR051548">
    <property type="entry name" value="Grx-like_ET"/>
</dbReference>
<dbReference type="InterPro" id="IPR006869">
    <property type="entry name" value="DUF547"/>
</dbReference>
<dbReference type="STRING" id="1454201.NMS_1278"/>
<name>W8VX45_9FLAO</name>
<accession>W8VX45</accession>
<dbReference type="AlphaFoldDB" id="W8VX45"/>
<dbReference type="KEGG" id="nmf:NMS_1278"/>
<organism evidence="2 3">
    <name type="scientific">Nonlabens marinus S1-08</name>
    <dbReference type="NCBI Taxonomy" id="1454201"/>
    <lineage>
        <taxon>Bacteria</taxon>
        <taxon>Pseudomonadati</taxon>
        <taxon>Bacteroidota</taxon>
        <taxon>Flavobacteriia</taxon>
        <taxon>Flavobacteriales</taxon>
        <taxon>Flavobacteriaceae</taxon>
        <taxon>Nonlabens</taxon>
    </lineage>
</organism>
<dbReference type="GO" id="GO:0009055">
    <property type="term" value="F:electron transfer activity"/>
    <property type="evidence" value="ECO:0007669"/>
    <property type="project" value="TreeGrafter"/>
</dbReference>
<dbReference type="EMBL" id="AP014548">
    <property type="protein sequence ID" value="BAO55287.1"/>
    <property type="molecule type" value="Genomic_DNA"/>
</dbReference>
<evidence type="ECO:0000313" key="3">
    <source>
        <dbReference type="Proteomes" id="UP000031760"/>
    </source>
</evidence>
<protein>
    <submittedName>
        <fullName evidence="2">Uncharacterized protein DUF547</fullName>
    </submittedName>
</protein>
<proteinExistence type="predicted"/>
<reference evidence="2 3" key="1">
    <citation type="journal article" date="2014" name="Proc. Natl. Acad. Sci. U.S.A.">
        <title>Functional characterization of flavobacteria rhodopsins reveals a unique class of light-driven chloride pump in bacteria.</title>
        <authorList>
            <person name="Yoshizawa S."/>
            <person name="Kumagai Y."/>
            <person name="Kim H."/>
            <person name="Ogura Y."/>
            <person name="Hayashi T."/>
            <person name="Iwasaki W."/>
            <person name="DeLong E.F."/>
            <person name="Kogure K."/>
        </authorList>
    </citation>
    <scope>NUCLEOTIDE SEQUENCE [LARGE SCALE GENOMIC DNA]</scope>
    <source>
        <strain evidence="2 3">S1-08</strain>
    </source>
</reference>
<dbReference type="HOGENOM" id="CLU_054137_1_0_10"/>